<dbReference type="HOGENOM" id="CLU_004311_0_0_1"/>
<dbReference type="Pfam" id="PF25603">
    <property type="entry name" value="SPT23_MGA2_DBD"/>
    <property type="match status" value="1"/>
</dbReference>
<feature type="region of interest" description="Disordered" evidence="5">
    <location>
        <begin position="1044"/>
        <end position="1087"/>
    </location>
</feature>
<keyword evidence="3 4" id="KW-0040">ANK repeat</keyword>
<dbReference type="STRING" id="284592.B5RTW2"/>
<dbReference type="KEGG" id="dha:DEHA2E05632g"/>
<evidence type="ECO:0000259" key="7">
    <source>
        <dbReference type="SMART" id="SM00429"/>
    </source>
</evidence>
<dbReference type="GO" id="GO:0045944">
    <property type="term" value="P:positive regulation of transcription by RNA polymerase II"/>
    <property type="evidence" value="ECO:0007669"/>
    <property type="project" value="UniProtKB-ARBA"/>
</dbReference>
<dbReference type="InterPro" id="IPR002909">
    <property type="entry name" value="IPT_dom"/>
</dbReference>
<dbReference type="InterPro" id="IPR057962">
    <property type="entry name" value="SPT23_MGA2_DBD"/>
</dbReference>
<feature type="domain" description="IPT/TIG" evidence="7">
    <location>
        <begin position="541"/>
        <end position="628"/>
    </location>
</feature>
<organism evidence="8 9">
    <name type="scientific">Debaryomyces hansenii (strain ATCC 36239 / CBS 767 / BCRC 21394 / JCM 1990 / NBRC 0083 / IGC 2968)</name>
    <name type="common">Yeast</name>
    <name type="synonym">Torulaspora hansenii</name>
    <dbReference type="NCBI Taxonomy" id="284592"/>
    <lineage>
        <taxon>Eukaryota</taxon>
        <taxon>Fungi</taxon>
        <taxon>Dikarya</taxon>
        <taxon>Ascomycota</taxon>
        <taxon>Saccharomycotina</taxon>
        <taxon>Pichiomycetes</taxon>
        <taxon>Debaryomycetaceae</taxon>
        <taxon>Debaryomyces</taxon>
    </lineage>
</organism>
<feature type="region of interest" description="Disordered" evidence="5">
    <location>
        <begin position="388"/>
        <end position="505"/>
    </location>
</feature>
<evidence type="ECO:0000256" key="3">
    <source>
        <dbReference type="ARBA" id="ARBA00023043"/>
    </source>
</evidence>
<keyword evidence="6" id="KW-1133">Transmembrane helix</keyword>
<dbReference type="Proteomes" id="UP000000599">
    <property type="component" value="Chromosome E"/>
</dbReference>
<evidence type="ECO:0000256" key="2">
    <source>
        <dbReference type="ARBA" id="ARBA00022737"/>
    </source>
</evidence>
<dbReference type="GO" id="GO:0033554">
    <property type="term" value="P:cellular response to stress"/>
    <property type="evidence" value="ECO:0007669"/>
    <property type="project" value="UniProtKB-ARBA"/>
</dbReference>
<feature type="compositionally biased region" description="Low complexity" evidence="5">
    <location>
        <begin position="412"/>
        <end position="421"/>
    </location>
</feature>
<dbReference type="GO" id="GO:0005634">
    <property type="term" value="C:nucleus"/>
    <property type="evidence" value="ECO:0007669"/>
    <property type="project" value="UniProtKB-ARBA"/>
</dbReference>
<dbReference type="eggNOG" id="KOG3836">
    <property type="taxonomic scope" value="Eukaryota"/>
</dbReference>
<feature type="transmembrane region" description="Helical" evidence="6">
    <location>
        <begin position="1111"/>
        <end position="1136"/>
    </location>
</feature>
<dbReference type="InterPro" id="IPR014756">
    <property type="entry name" value="Ig_E-set"/>
</dbReference>
<feature type="region of interest" description="Disordered" evidence="5">
    <location>
        <begin position="58"/>
        <end position="80"/>
    </location>
</feature>
<name>B5RTW2_DEBHA</name>
<dbReference type="OrthoDB" id="71307at2759"/>
<feature type="compositionally biased region" description="Polar residues" evidence="5">
    <location>
        <begin position="388"/>
        <end position="411"/>
    </location>
</feature>
<keyword evidence="1" id="KW-0597">Phosphoprotein</keyword>
<accession>B5RTW2</accession>
<keyword evidence="2" id="KW-0677">Repeat</keyword>
<feature type="compositionally biased region" description="Acidic residues" evidence="5">
    <location>
        <begin position="939"/>
        <end position="955"/>
    </location>
</feature>
<dbReference type="SUPFAM" id="SSF48403">
    <property type="entry name" value="Ankyrin repeat"/>
    <property type="match status" value="1"/>
</dbReference>
<dbReference type="RefSeq" id="XP_002770428.1">
    <property type="nucleotide sequence ID" value="XM_002770382.1"/>
</dbReference>
<dbReference type="GeneID" id="8998675"/>
<feature type="region of interest" description="Disordered" evidence="5">
    <location>
        <begin position="896"/>
        <end position="963"/>
    </location>
</feature>
<dbReference type="PROSITE" id="PS50088">
    <property type="entry name" value="ANK_REPEAT"/>
    <property type="match status" value="1"/>
</dbReference>
<keyword evidence="6" id="KW-0472">Membrane</keyword>
<feature type="repeat" description="ANK" evidence="4">
    <location>
        <begin position="739"/>
        <end position="771"/>
    </location>
</feature>
<dbReference type="EMBL" id="CR382137">
    <property type="protein sequence ID" value="CAR65774.1"/>
    <property type="molecule type" value="Genomic_DNA"/>
</dbReference>
<dbReference type="InterPro" id="IPR013783">
    <property type="entry name" value="Ig-like_fold"/>
</dbReference>
<keyword evidence="9" id="KW-1185">Reference proteome</keyword>
<dbReference type="VEuPathDB" id="FungiDB:DEHA2E05632g"/>
<dbReference type="SMART" id="SM00248">
    <property type="entry name" value="ANK"/>
    <property type="match status" value="2"/>
</dbReference>
<feature type="compositionally biased region" description="Polar residues" evidence="5">
    <location>
        <begin position="430"/>
        <end position="462"/>
    </location>
</feature>
<reference evidence="8 9" key="1">
    <citation type="journal article" date="2004" name="Nature">
        <title>Genome evolution in yeasts.</title>
        <authorList>
            <consortium name="Genolevures"/>
            <person name="Dujon B."/>
            <person name="Sherman D."/>
            <person name="Fischer G."/>
            <person name="Durrens P."/>
            <person name="Casaregola S."/>
            <person name="Lafontaine I."/>
            <person name="de Montigny J."/>
            <person name="Marck C."/>
            <person name="Neuveglise C."/>
            <person name="Talla E."/>
            <person name="Goffard N."/>
            <person name="Frangeul L."/>
            <person name="Aigle M."/>
            <person name="Anthouard V."/>
            <person name="Babour A."/>
            <person name="Barbe V."/>
            <person name="Barnay S."/>
            <person name="Blanchin S."/>
            <person name="Beckerich J.M."/>
            <person name="Beyne E."/>
            <person name="Bleykasten C."/>
            <person name="Boisrame A."/>
            <person name="Boyer J."/>
            <person name="Cattolico L."/>
            <person name="Confanioleri F."/>
            <person name="de Daruvar A."/>
            <person name="Despons L."/>
            <person name="Fabre E."/>
            <person name="Fairhead C."/>
            <person name="Ferry-Dumazet H."/>
            <person name="Groppi A."/>
            <person name="Hantraye F."/>
            <person name="Hennequin C."/>
            <person name="Jauniaux N."/>
            <person name="Joyet P."/>
            <person name="Kachouri R."/>
            <person name="Kerrest A."/>
            <person name="Koszul R."/>
            <person name="Lemaire M."/>
            <person name="Lesur I."/>
            <person name="Ma L."/>
            <person name="Muller H."/>
            <person name="Nicaud J.M."/>
            <person name="Nikolski M."/>
            <person name="Oztas S."/>
            <person name="Ozier-Kalogeropoulos O."/>
            <person name="Pellenz S."/>
            <person name="Potier S."/>
            <person name="Richard G.F."/>
            <person name="Straub M.L."/>
            <person name="Suleau A."/>
            <person name="Swennene D."/>
            <person name="Tekaia F."/>
            <person name="Wesolowski-Louvel M."/>
            <person name="Westhof E."/>
            <person name="Wirth B."/>
            <person name="Zeniou-Meyer M."/>
            <person name="Zivanovic I."/>
            <person name="Bolotin-Fukuhara M."/>
            <person name="Thierry A."/>
            <person name="Bouchier C."/>
            <person name="Caudron B."/>
            <person name="Scarpelli C."/>
            <person name="Gaillardin C."/>
            <person name="Weissenbach J."/>
            <person name="Wincker P."/>
            <person name="Souciet J.L."/>
        </authorList>
    </citation>
    <scope>NUCLEOTIDE SEQUENCE [LARGE SCALE GENOMIC DNA]</scope>
    <source>
        <strain evidence="9">ATCC 36239 / CBS 767 / BCRC 21394 / JCM 1990 / NBRC 0083 / IGC 2968</strain>
    </source>
</reference>
<feature type="region of interest" description="Disordered" evidence="5">
    <location>
        <begin position="268"/>
        <end position="304"/>
    </location>
</feature>
<dbReference type="Pfam" id="PF12796">
    <property type="entry name" value="Ank_2"/>
    <property type="match status" value="1"/>
</dbReference>
<dbReference type="SMART" id="SM00429">
    <property type="entry name" value="IPT"/>
    <property type="match status" value="1"/>
</dbReference>
<dbReference type="PANTHER" id="PTHR24173">
    <property type="entry name" value="ANKYRIN REPEAT CONTAINING"/>
    <property type="match status" value="1"/>
</dbReference>
<dbReference type="Pfam" id="PF01833">
    <property type="entry name" value="TIG"/>
    <property type="match status" value="1"/>
</dbReference>
<protein>
    <submittedName>
        <fullName evidence="8">DEHA2E05632p</fullName>
    </submittedName>
</protein>
<evidence type="ECO:0000313" key="9">
    <source>
        <dbReference type="Proteomes" id="UP000000599"/>
    </source>
</evidence>
<feature type="compositionally biased region" description="Low complexity" evidence="5">
    <location>
        <begin position="281"/>
        <end position="293"/>
    </location>
</feature>
<dbReference type="FunFam" id="2.60.40.10:FF:001880">
    <property type="entry name" value="Mga2p"/>
    <property type="match status" value="1"/>
</dbReference>
<sequence>MSSITDDQLLEHNFVNDMSNENEQDILDEFLDQRVYESINLPDSNSIKVETDDLLNDFYNNNDSNDSNNDGSNYGGGSGNANYLLNQSQMTTPNNNDYMYLDNIGYNATNSVYTSPPDASQMNITNKLQLSDYDIVRDELSKLKFGTANMKSCPPSVDVPDQSYLDFSQQAMDSLPYKLTLTNLPSYSRVETQIKFKFGLSPPPPHVLLHIPQDLISKNKFCLSNGVDTLAPTLKESLLYLDTYVLTSDYKKSCNICSRCIKREQKRASRRKSGVNGNESDTNNDATNDNNNTRENGKSSSSSWADDKMMKKAIIFNCKEIVSFPPPNGLNNDLSKSLDLSARIICYCRHHKESQGFKLLFVVKNHEGKVVAKQISSTIMIMDRKKTTAASKNKVNEDSLPNSICGSSTNLQQMSGDQQQQRSPKESDNDILSNSFRQLSSNSIDESNSEAQTNTDTNTFTEGRNLKRKKLSVDDSFNTQTNPMFNGSVNALSPLSNSDTNTSTSNMLTKPLNTQLPSNGQPSFGLSPLSHPQLNTQQPRLPSIQRIIPAQGPIRGGIEITLLGFNFRQGLAVKFGANQALATHCWSETTLVTYLPPASQPGQVLVSFEDHENMMIGGPPQQQIFTYTDDTDKQLIELALQIVGLKMNGKLEDAKNIAKRIVGTDNSSISGTNTNVTSPANQQNMNQANIEWFDSAHKAVLQLTKSDLSTEEILINFLSLVDLPNCPIIIPNWQLCNGQGQTLLHLASLKRYSQLIKFLITHGCKIDVKDNQGLTPLFLASMCGYRDMIQIFVACKSNWNLKLSNDKLLKDYCDPNVLDVFNSLENQDNENDADDFSRFLSKDNKLAKSMSLDSLNSMFAMNFGCHVSKMVMEDSVNHSSGSKFESGDRHLMREELNSRSNENENDSSEFSHEDSDLGNSELADSEFESNDDDRFYNDDYYESESDDDFDDEDEHGDSSDHRELNIAKVGGILDDNQSLCSNSTILPPLSNNNDDEDEDEDEDVFSSNSAGLWQKVKNVFSNDESDSQLPSYDDLFPFGPSSFHSKPKSSVERSLNSVDDDSNGDSSKVITGTSRDDNQEDAGVSSDSSEDMVISYINHPRKNVENDKMLLFFWFPALVCIMALFIFVYIMGYKFVFIENFKHYIRTTIGNLMVGNERIGKLFHSSNAAGVERVLSATRKIINE</sequence>
<evidence type="ECO:0000313" key="8">
    <source>
        <dbReference type="EMBL" id="CAR65774.1"/>
    </source>
</evidence>
<feature type="region of interest" description="Disordered" evidence="5">
    <location>
        <begin position="977"/>
        <end position="1008"/>
    </location>
</feature>
<dbReference type="SUPFAM" id="SSF81296">
    <property type="entry name" value="E set domains"/>
    <property type="match status" value="1"/>
</dbReference>
<feature type="compositionally biased region" description="Low complexity" evidence="5">
    <location>
        <begin position="492"/>
        <end position="505"/>
    </location>
</feature>
<dbReference type="OMA" id="IPNWQLC"/>
<dbReference type="Gene3D" id="1.25.40.20">
    <property type="entry name" value="Ankyrin repeat-containing domain"/>
    <property type="match status" value="1"/>
</dbReference>
<dbReference type="CDD" id="cd00102">
    <property type="entry name" value="IPT"/>
    <property type="match status" value="1"/>
</dbReference>
<evidence type="ECO:0000256" key="5">
    <source>
        <dbReference type="SAM" id="MobiDB-lite"/>
    </source>
</evidence>
<evidence type="ECO:0000256" key="1">
    <source>
        <dbReference type="ARBA" id="ARBA00022553"/>
    </source>
</evidence>
<dbReference type="PANTHER" id="PTHR24173:SF74">
    <property type="entry name" value="ANKYRIN REPEAT DOMAIN-CONTAINING PROTEIN 16"/>
    <property type="match status" value="1"/>
</dbReference>
<dbReference type="GO" id="GO:0030466">
    <property type="term" value="P:silent mating-type cassette heterochromatin formation"/>
    <property type="evidence" value="ECO:0007669"/>
    <property type="project" value="UniProtKB-ARBA"/>
</dbReference>
<dbReference type="InterPro" id="IPR002110">
    <property type="entry name" value="Ankyrin_rpt"/>
</dbReference>
<feature type="compositionally biased region" description="Acidic residues" evidence="5">
    <location>
        <begin position="993"/>
        <end position="1004"/>
    </location>
</feature>
<evidence type="ECO:0000256" key="6">
    <source>
        <dbReference type="SAM" id="Phobius"/>
    </source>
</evidence>
<dbReference type="FunCoup" id="B5RTW2">
    <property type="interactions" value="1559"/>
</dbReference>
<dbReference type="InParanoid" id="B5RTW2"/>
<dbReference type="InterPro" id="IPR036770">
    <property type="entry name" value="Ankyrin_rpt-contain_sf"/>
</dbReference>
<proteinExistence type="predicted"/>
<dbReference type="AlphaFoldDB" id="B5RTW2"/>
<feature type="compositionally biased region" description="Low complexity" evidence="5">
    <location>
        <begin position="58"/>
        <end position="72"/>
    </location>
</feature>
<dbReference type="PROSITE" id="PS50297">
    <property type="entry name" value="ANK_REP_REGION"/>
    <property type="match status" value="1"/>
</dbReference>
<dbReference type="GO" id="GO:0005789">
    <property type="term" value="C:endoplasmic reticulum membrane"/>
    <property type="evidence" value="ECO:0007669"/>
    <property type="project" value="UniProtKB-ARBA"/>
</dbReference>
<gene>
    <name evidence="8" type="ordered locus">DEHA2E05632g</name>
</gene>
<feature type="compositionally biased region" description="Polar residues" evidence="5">
    <location>
        <begin position="475"/>
        <end position="491"/>
    </location>
</feature>
<dbReference type="Gene3D" id="2.60.40.10">
    <property type="entry name" value="Immunoglobulins"/>
    <property type="match status" value="1"/>
</dbReference>
<keyword evidence="6" id="KW-0812">Transmembrane</keyword>
<dbReference type="GO" id="GO:2001280">
    <property type="term" value="P:positive regulation of unsaturated fatty acid biosynthetic process"/>
    <property type="evidence" value="ECO:0007669"/>
    <property type="project" value="UniProtKB-ARBA"/>
</dbReference>
<evidence type="ECO:0000256" key="4">
    <source>
        <dbReference type="PROSITE-ProRule" id="PRU00023"/>
    </source>
</evidence>